<sequence length="149" mass="16577">MVFRFATGTRTGRRIQEWPARKFDHHRLQQCLLLWERALVFLSLCSLLPALLGRMRCLFPSAPGPHGTHGTHALKGRRVRILPSTLLLSPEFMRLQAQAGMAARPHPGPTSELPLMSAGTLLVIARRHICGAFMHARTVEAGSCPLGRR</sequence>
<evidence type="ECO:0000313" key="2">
    <source>
        <dbReference type="EMBL" id="AOV02724.1"/>
    </source>
</evidence>
<keyword evidence="1" id="KW-0812">Transmembrane</keyword>
<keyword evidence="3" id="KW-1185">Reference proteome</keyword>
<keyword evidence="1" id="KW-1133">Transmembrane helix</keyword>
<evidence type="ECO:0000313" key="3">
    <source>
        <dbReference type="Proteomes" id="UP000095607"/>
    </source>
</evidence>
<accession>A0ABM6E685</accession>
<dbReference type="Proteomes" id="UP000095607">
    <property type="component" value="Chromosome"/>
</dbReference>
<reference evidence="2 3" key="1">
    <citation type="submission" date="2016-09" db="EMBL/GenBank/DDBJ databases">
        <title>Complete genome sequence of Deltia acidovorans CM13 isolated from murine proximal colonic tissue.</title>
        <authorList>
            <person name="Saffarian A."/>
        </authorList>
    </citation>
    <scope>NUCLEOTIDE SEQUENCE [LARGE SCALE GENOMIC DNA]</scope>
    <source>
        <strain evidence="2 3">CM13</strain>
    </source>
</reference>
<name>A0ABM6E685_9BURK</name>
<dbReference type="EMBL" id="CP017420">
    <property type="protein sequence ID" value="AOV02724.1"/>
    <property type="molecule type" value="Genomic_DNA"/>
</dbReference>
<proteinExistence type="predicted"/>
<protein>
    <submittedName>
        <fullName evidence="2">Uncharacterized protein</fullName>
    </submittedName>
</protein>
<keyword evidence="1" id="KW-0472">Membrane</keyword>
<feature type="transmembrane region" description="Helical" evidence="1">
    <location>
        <begin position="31"/>
        <end position="52"/>
    </location>
</feature>
<gene>
    <name evidence="2" type="ORF">BI380_15960</name>
</gene>
<organism evidence="2 3">
    <name type="scientific">Delftia tsuruhatensis</name>
    <dbReference type="NCBI Taxonomy" id="180282"/>
    <lineage>
        <taxon>Bacteria</taxon>
        <taxon>Pseudomonadati</taxon>
        <taxon>Pseudomonadota</taxon>
        <taxon>Betaproteobacteria</taxon>
        <taxon>Burkholderiales</taxon>
        <taxon>Comamonadaceae</taxon>
        <taxon>Delftia</taxon>
    </lineage>
</organism>
<evidence type="ECO:0000256" key="1">
    <source>
        <dbReference type="SAM" id="Phobius"/>
    </source>
</evidence>